<evidence type="ECO:0000313" key="3">
    <source>
        <dbReference type="Proteomes" id="UP001153714"/>
    </source>
</evidence>
<dbReference type="Pfam" id="PF00089">
    <property type="entry name" value="Trypsin"/>
    <property type="match status" value="1"/>
</dbReference>
<dbReference type="InterPro" id="IPR001254">
    <property type="entry name" value="Trypsin_dom"/>
</dbReference>
<evidence type="ECO:0000313" key="2">
    <source>
        <dbReference type="EMBL" id="CAG9786986.1"/>
    </source>
</evidence>
<keyword evidence="3" id="KW-1185">Reference proteome</keyword>
<dbReference type="InterPro" id="IPR043504">
    <property type="entry name" value="Peptidase_S1_PA_chymotrypsin"/>
</dbReference>
<name>A0A9N9R0H2_9NEOP</name>
<organism evidence="2 3">
    <name type="scientific">Diatraea saccharalis</name>
    <name type="common">sugarcane borer</name>
    <dbReference type="NCBI Taxonomy" id="40085"/>
    <lineage>
        <taxon>Eukaryota</taxon>
        <taxon>Metazoa</taxon>
        <taxon>Ecdysozoa</taxon>
        <taxon>Arthropoda</taxon>
        <taxon>Hexapoda</taxon>
        <taxon>Insecta</taxon>
        <taxon>Pterygota</taxon>
        <taxon>Neoptera</taxon>
        <taxon>Endopterygota</taxon>
        <taxon>Lepidoptera</taxon>
        <taxon>Glossata</taxon>
        <taxon>Ditrysia</taxon>
        <taxon>Pyraloidea</taxon>
        <taxon>Crambidae</taxon>
        <taxon>Crambinae</taxon>
        <taxon>Diatraea</taxon>
    </lineage>
</organism>
<protein>
    <recommendedName>
        <fullName evidence="1">Peptidase S1 domain-containing protein</fullName>
    </recommendedName>
</protein>
<reference evidence="2" key="1">
    <citation type="submission" date="2021-12" db="EMBL/GenBank/DDBJ databases">
        <authorList>
            <person name="King R."/>
        </authorList>
    </citation>
    <scope>NUCLEOTIDE SEQUENCE</scope>
</reference>
<dbReference type="SUPFAM" id="SSF50494">
    <property type="entry name" value="Trypsin-like serine proteases"/>
    <property type="match status" value="1"/>
</dbReference>
<proteinExistence type="predicted"/>
<dbReference type="EMBL" id="OU893347">
    <property type="protein sequence ID" value="CAG9786986.1"/>
    <property type="molecule type" value="Genomic_DNA"/>
</dbReference>
<dbReference type="GO" id="GO:0004252">
    <property type="term" value="F:serine-type endopeptidase activity"/>
    <property type="evidence" value="ECO:0007669"/>
    <property type="project" value="InterPro"/>
</dbReference>
<dbReference type="AlphaFoldDB" id="A0A9N9R0H2"/>
<dbReference type="Proteomes" id="UP001153714">
    <property type="component" value="Chromosome 16"/>
</dbReference>
<sequence length="284" mass="31063">MNVSELTVDFDKIIDDKITSFSNEGHKCKPALVDYIIDVANRDLSLTLLRPLKHEIRKQFVETHDTNYENSLNNFGYEFSVASAKLNGTQKVFVDYKCKDEENLQRFKNNASNFELPETSFLVAIFESRSNTTAHTCAGTLLSPNWVLTSASCIDVLGYLENGTVSTNQSVYTIIAGAINPMIDGSAHNVTRVLLHHGLHVRIANNSSKTSKNRNSGLAMLRINPAAALTGLEIFPSWGGGVVATIGRQPRLLAVTHAGEQAVSATDVYAHAAWIQAVLTDNAL</sequence>
<dbReference type="OrthoDB" id="422086at2759"/>
<evidence type="ECO:0000259" key="1">
    <source>
        <dbReference type="Pfam" id="PF00089"/>
    </source>
</evidence>
<reference evidence="2" key="2">
    <citation type="submission" date="2022-10" db="EMBL/GenBank/DDBJ databases">
        <authorList>
            <consortium name="ENA_rothamsted_submissions"/>
            <consortium name="culmorum"/>
            <person name="King R."/>
        </authorList>
    </citation>
    <scope>NUCLEOTIDE SEQUENCE</scope>
</reference>
<dbReference type="InterPro" id="IPR009003">
    <property type="entry name" value="Peptidase_S1_PA"/>
</dbReference>
<dbReference type="Gene3D" id="2.40.10.10">
    <property type="entry name" value="Trypsin-like serine proteases"/>
    <property type="match status" value="1"/>
</dbReference>
<feature type="domain" description="Peptidase S1" evidence="1">
    <location>
        <begin position="130"/>
        <end position="160"/>
    </location>
</feature>
<accession>A0A9N9R0H2</accession>
<gene>
    <name evidence="2" type="ORF">DIATSA_LOCUS4897</name>
</gene>
<dbReference type="GO" id="GO:0006508">
    <property type="term" value="P:proteolysis"/>
    <property type="evidence" value="ECO:0007669"/>
    <property type="project" value="InterPro"/>
</dbReference>